<dbReference type="Gene3D" id="2.60.120.260">
    <property type="entry name" value="Galactose-binding domain-like"/>
    <property type="match status" value="1"/>
</dbReference>
<dbReference type="SUPFAM" id="SSF75005">
    <property type="entry name" value="Arabinanase/levansucrase/invertase"/>
    <property type="match status" value="2"/>
</dbReference>
<dbReference type="SUPFAM" id="SSF49785">
    <property type="entry name" value="Galactose-binding domain-like"/>
    <property type="match status" value="1"/>
</dbReference>
<dbReference type="InParanoid" id="A0A2S8STM7"/>
<comment type="caution">
    <text evidence="7">The sequence shown here is derived from an EMBL/GenBank/DDBJ whole genome shotgun (WGS) entry which is preliminary data.</text>
</comment>
<dbReference type="OrthoDB" id="9801455at2"/>
<keyword evidence="6" id="KW-0732">Signal</keyword>
<protein>
    <submittedName>
        <fullName evidence="7">Glycosyl hydrolases family 43</fullName>
    </submittedName>
</protein>
<organism evidence="7 8">
    <name type="scientific">Abditibacterium utsteinense</name>
    <dbReference type="NCBI Taxonomy" id="1960156"/>
    <lineage>
        <taxon>Bacteria</taxon>
        <taxon>Pseudomonadati</taxon>
        <taxon>Abditibacteriota</taxon>
        <taxon>Abditibacteriia</taxon>
        <taxon>Abditibacteriales</taxon>
        <taxon>Abditibacteriaceae</taxon>
        <taxon>Abditibacterium</taxon>
    </lineage>
</organism>
<reference evidence="7 8" key="1">
    <citation type="journal article" date="2018" name="Syst. Appl. Microbiol.">
        <title>Abditibacterium utsteinense sp. nov., the first cultivated member of candidate phylum FBP, isolated from ice-free Antarctic soil samples.</title>
        <authorList>
            <person name="Tahon G."/>
            <person name="Tytgat B."/>
            <person name="Lebbe L."/>
            <person name="Carlier A."/>
            <person name="Willems A."/>
        </authorList>
    </citation>
    <scope>NUCLEOTIDE SEQUENCE [LARGE SCALE GENOMIC DNA]</scope>
    <source>
        <strain evidence="7 8">LMG 29911</strain>
    </source>
</reference>
<feature type="signal peptide" evidence="6">
    <location>
        <begin position="1"/>
        <end position="29"/>
    </location>
</feature>
<dbReference type="InterPro" id="IPR023296">
    <property type="entry name" value="Glyco_hydro_beta-prop_sf"/>
</dbReference>
<dbReference type="PANTHER" id="PTHR42812:SF5">
    <property type="entry name" value="ENDO-ARABINASE"/>
    <property type="match status" value="1"/>
</dbReference>
<dbReference type="EMBL" id="NIGF01000007">
    <property type="protein sequence ID" value="PQV64136.1"/>
    <property type="molecule type" value="Genomic_DNA"/>
</dbReference>
<evidence type="ECO:0000256" key="3">
    <source>
        <dbReference type="ARBA" id="ARBA00023295"/>
    </source>
</evidence>
<comment type="similarity">
    <text evidence="1">Belongs to the glycosyl hydrolase 43 family.</text>
</comment>
<dbReference type="Pfam" id="PF04616">
    <property type="entry name" value="Glyco_hydro_43"/>
    <property type="match status" value="2"/>
</dbReference>
<dbReference type="PANTHER" id="PTHR42812">
    <property type="entry name" value="BETA-XYLOSIDASE"/>
    <property type="match status" value="1"/>
</dbReference>
<evidence type="ECO:0000256" key="4">
    <source>
        <dbReference type="PIRSR" id="PIRSR606710-1"/>
    </source>
</evidence>
<dbReference type="Gene3D" id="2.115.10.20">
    <property type="entry name" value="Glycosyl hydrolase domain, family 43"/>
    <property type="match status" value="2"/>
</dbReference>
<evidence type="ECO:0000256" key="5">
    <source>
        <dbReference type="PIRSR" id="PIRSR606710-2"/>
    </source>
</evidence>
<keyword evidence="8" id="KW-1185">Reference proteome</keyword>
<evidence type="ECO:0000256" key="2">
    <source>
        <dbReference type="ARBA" id="ARBA00022801"/>
    </source>
</evidence>
<feature type="active site" description="Proton acceptor" evidence="4">
    <location>
        <position position="55"/>
    </location>
</feature>
<proteinExistence type="inferred from homology"/>
<keyword evidence="3" id="KW-0326">Glycosidase</keyword>
<dbReference type="Proteomes" id="UP000237684">
    <property type="component" value="Unassembled WGS sequence"/>
</dbReference>
<dbReference type="AlphaFoldDB" id="A0A2S8STM7"/>
<dbReference type="InterPro" id="IPR008979">
    <property type="entry name" value="Galactose-bd-like_sf"/>
</dbReference>
<accession>A0A2S8STM7</accession>
<keyword evidence="2 7" id="KW-0378">Hydrolase</keyword>
<evidence type="ECO:0000256" key="1">
    <source>
        <dbReference type="ARBA" id="ARBA00009865"/>
    </source>
</evidence>
<gene>
    <name evidence="7" type="ORF">B1R32_107162</name>
</gene>
<evidence type="ECO:0000313" key="8">
    <source>
        <dbReference type="Proteomes" id="UP000237684"/>
    </source>
</evidence>
<dbReference type="InterPro" id="IPR006710">
    <property type="entry name" value="Glyco_hydro_43"/>
</dbReference>
<evidence type="ECO:0000313" key="7">
    <source>
        <dbReference type="EMBL" id="PQV64136.1"/>
    </source>
</evidence>
<dbReference type="InterPro" id="IPR051795">
    <property type="entry name" value="Glycosyl_Hydrlase_43"/>
</dbReference>
<sequence length="821" mass="91079">MNIHTLGQNLAALTILVAAAPLLQAQASAAEPVSSLSKQTMFTYQNPIASDPIRDPQITKLGDTYFMTGTSWPFFEHLGQNPGVRLWSSPDLLNWKLEKVLLEPNPKSWYRQRFWAPEIHRINGRFWLTYNCPDTTPNAPQHIGLAVADDIRGPYTNLTPDRPLAAGNDATLFQDTDGKTYLFRSGIDASEIDLASAKLVGEPFPVIATGAKGTWDGGTGVGIEGPFVIKQSETYTLFYSSWGRGYEVGYATAPSIRGPWTKAANNPFYGAQSKPYAERSGNLYTQAPDVPWREVRHGSPFIGPDGQWWLSSHGYRGDSKLEDARLVIDPLNFENGLLRAKIPTWTPQSVIIPAKTGAIEAAPPVRSAVKVLVPAARNANAPGGLPLRMLFDFPVRDPYITRGHDGNYYLVGTTEPEDKHSSMWHENDGVRMWRSRDLVTWQQMGMVWTFDKDGTWSKAWKKSPWVSPNGELRRALWAPEIHYLKGTYYIPYSMNYGGTGILKSTSGHPEGPYVDVKKDGPLTDEIDTSLFQDDDGQVYLLWADYKIARLTDDMSALAEAPRKVVLPSYPWGEGINMVKLGKKYVFINSGISETVFGGNTIKTYDSYSATADSIYGPYTARYRAIPHAGHNNLFQDQKGNWWSTYFGSGDPYAPWEIKPGVLPVEISREGKVRARPTAQFPVWRFTTTAPPAAWMTNTFQDKLWQSGAAGFGNAAILEAGSVTHVNTPWKSGDIWLRRSVEIQGAAKNPQLWLRHSGDAEVFINGQLVAQLKGETDNYITVPLANPAALRAGKNLIAVHVHDAASKETLAYFDLGIIDKIM</sequence>
<feature type="active site" description="Proton donor" evidence="4">
    <location>
        <position position="224"/>
    </location>
</feature>
<evidence type="ECO:0000256" key="6">
    <source>
        <dbReference type="SAM" id="SignalP"/>
    </source>
</evidence>
<dbReference type="CDD" id="cd08986">
    <property type="entry name" value="GH43-like"/>
    <property type="match status" value="1"/>
</dbReference>
<name>A0A2S8STM7_9BACT</name>
<dbReference type="GO" id="GO:0004553">
    <property type="term" value="F:hydrolase activity, hydrolyzing O-glycosyl compounds"/>
    <property type="evidence" value="ECO:0007669"/>
    <property type="project" value="InterPro"/>
</dbReference>
<feature type="site" description="Important for catalytic activity, responsible for pKa modulation of the active site Glu and correct orientation of both the proton donor and substrate" evidence="5">
    <location>
        <position position="169"/>
    </location>
</feature>
<feature type="chain" id="PRO_5015578374" evidence="6">
    <location>
        <begin position="30"/>
        <end position="821"/>
    </location>
</feature>
<dbReference type="GO" id="GO:0005975">
    <property type="term" value="P:carbohydrate metabolic process"/>
    <property type="evidence" value="ECO:0007669"/>
    <property type="project" value="InterPro"/>
</dbReference>